<comment type="caution">
    <text evidence="5">The sequence shown here is derived from an EMBL/GenBank/DDBJ whole genome shotgun (WGS) entry which is preliminary data.</text>
</comment>
<dbReference type="SMART" id="SM00369">
    <property type="entry name" value="LRR_TYP"/>
    <property type="match status" value="4"/>
</dbReference>
<dbReference type="Pfam" id="PF00560">
    <property type="entry name" value="LRR_1"/>
    <property type="match status" value="1"/>
</dbReference>
<dbReference type="SUPFAM" id="SSF52047">
    <property type="entry name" value="RNI-like"/>
    <property type="match status" value="1"/>
</dbReference>
<dbReference type="Gene3D" id="3.80.10.10">
    <property type="entry name" value="Ribonuclease Inhibitor"/>
    <property type="match status" value="2"/>
</dbReference>
<keyword evidence="4" id="KW-1133">Transmembrane helix</keyword>
<dbReference type="InterPro" id="IPR032675">
    <property type="entry name" value="LRR_dom_sf"/>
</dbReference>
<sequence>MGGPTAAVPDSECAAIVAARAVGRAWQCCLTTTHTCDGGHITAVAFKDLAALPALGELTVTLEGPIASRIPSSVGLLSGVTKLTFLKGLSPGFSGPLPDSLARISNLTWLDLSNNSIRGPFPAIVGNLTNLQRLDLSRNQLSGPIPGFLGRMLSLDTLLLNNNNLSGSIPDVFSELTKLTNLDLSFNSLSGPIPESLAKARSLKKLRLKNNDKMRGVIPSDFAVLPQLEEFDLSSSSVVFGDFRRPNAFQNIKSFDLSNTKVSAAQFGFLARDTLKSLGIVVHNGVVPDWIKSATNLTKLRIANTGIADLPAWLSTLENLRALDLSGNNLTVIPPVVAAMRNLTFLDLSNNRISDGLSVVKILNTGCALNLASNKLSAPISDICGGKKVKWNGLDISFNNISGDVSQCFQRQSMTFLRLSDNPGLFGNADVRAVGSSDSNMPSLSRNCDFSGTNVCAPSNTLQASCNATCSFDPTGNSSKPQALLIIGIIAGAIAGILLVIVVKKSLFSGPRRDARGARGQGKPGRQRGKSARPKPRAPASDSGPAVAASVDAVSIAVPPLARAAVRTHDSRRPHAH</sequence>
<feature type="transmembrane region" description="Helical" evidence="4">
    <location>
        <begin position="483"/>
        <end position="503"/>
    </location>
</feature>
<gene>
    <name evidence="5" type="ORF">HK105_201336</name>
</gene>
<dbReference type="PANTHER" id="PTHR48054:SF47">
    <property type="entry name" value="OS06G0179800 PROTEIN"/>
    <property type="match status" value="1"/>
</dbReference>
<dbReference type="InterPro" id="IPR001611">
    <property type="entry name" value="Leu-rich_rpt"/>
</dbReference>
<keyword evidence="6" id="KW-1185">Reference proteome</keyword>
<name>A0ABR4NHX5_9FUNG</name>
<dbReference type="SMART" id="SM00365">
    <property type="entry name" value="LRR_SD22"/>
    <property type="match status" value="4"/>
</dbReference>
<dbReference type="InterPro" id="IPR003591">
    <property type="entry name" value="Leu-rich_rpt_typical-subtyp"/>
</dbReference>
<protein>
    <submittedName>
        <fullName evidence="5">Uncharacterized protein</fullName>
    </submittedName>
</protein>
<dbReference type="EMBL" id="JADGIZ020000004">
    <property type="protein sequence ID" value="KAL2919066.1"/>
    <property type="molecule type" value="Genomic_DNA"/>
</dbReference>
<organism evidence="5 6">
    <name type="scientific">Polyrhizophydium stewartii</name>
    <dbReference type="NCBI Taxonomy" id="2732419"/>
    <lineage>
        <taxon>Eukaryota</taxon>
        <taxon>Fungi</taxon>
        <taxon>Fungi incertae sedis</taxon>
        <taxon>Chytridiomycota</taxon>
        <taxon>Chytridiomycota incertae sedis</taxon>
        <taxon>Chytridiomycetes</taxon>
        <taxon>Rhizophydiales</taxon>
        <taxon>Rhizophydiales incertae sedis</taxon>
        <taxon>Polyrhizophydium</taxon>
    </lineage>
</organism>
<evidence type="ECO:0000256" key="3">
    <source>
        <dbReference type="SAM" id="MobiDB-lite"/>
    </source>
</evidence>
<evidence type="ECO:0000256" key="1">
    <source>
        <dbReference type="ARBA" id="ARBA00022614"/>
    </source>
</evidence>
<keyword evidence="2" id="KW-0677">Repeat</keyword>
<keyword evidence="1" id="KW-0433">Leucine-rich repeat</keyword>
<feature type="region of interest" description="Disordered" evidence="3">
    <location>
        <begin position="511"/>
        <end position="546"/>
    </location>
</feature>
<proteinExistence type="predicted"/>
<reference evidence="5 6" key="1">
    <citation type="submission" date="2023-09" db="EMBL/GenBank/DDBJ databases">
        <title>Pangenome analysis of Batrachochytrium dendrobatidis and related Chytrids.</title>
        <authorList>
            <person name="Yacoub M.N."/>
            <person name="Stajich J.E."/>
            <person name="James T.Y."/>
        </authorList>
    </citation>
    <scope>NUCLEOTIDE SEQUENCE [LARGE SCALE GENOMIC DNA]</scope>
    <source>
        <strain evidence="5 6">JEL0888</strain>
    </source>
</reference>
<dbReference type="Pfam" id="PF13855">
    <property type="entry name" value="LRR_8"/>
    <property type="match status" value="2"/>
</dbReference>
<accession>A0ABR4NHX5</accession>
<evidence type="ECO:0000313" key="6">
    <source>
        <dbReference type="Proteomes" id="UP001527925"/>
    </source>
</evidence>
<feature type="compositionally biased region" description="Basic residues" evidence="3">
    <location>
        <begin position="525"/>
        <end position="536"/>
    </location>
</feature>
<dbReference type="PANTHER" id="PTHR48054">
    <property type="entry name" value="RECEPTOR KINASE-LIKE PROTEIN XA21"/>
    <property type="match status" value="1"/>
</dbReference>
<evidence type="ECO:0000256" key="2">
    <source>
        <dbReference type="ARBA" id="ARBA00022737"/>
    </source>
</evidence>
<dbReference type="PROSITE" id="PS51450">
    <property type="entry name" value="LRR"/>
    <property type="match status" value="2"/>
</dbReference>
<dbReference type="InterPro" id="IPR052592">
    <property type="entry name" value="LRR-RLK"/>
</dbReference>
<keyword evidence="4" id="KW-0472">Membrane</keyword>
<evidence type="ECO:0000256" key="4">
    <source>
        <dbReference type="SAM" id="Phobius"/>
    </source>
</evidence>
<evidence type="ECO:0000313" key="5">
    <source>
        <dbReference type="EMBL" id="KAL2919066.1"/>
    </source>
</evidence>
<dbReference type="Proteomes" id="UP001527925">
    <property type="component" value="Unassembled WGS sequence"/>
</dbReference>
<dbReference type="PRINTS" id="PR00019">
    <property type="entry name" value="LEURICHRPT"/>
</dbReference>
<keyword evidence="4" id="KW-0812">Transmembrane</keyword>